<name>A0ABS6D0X7_9FIRM</name>
<dbReference type="PANTHER" id="PTHR36848:SF2">
    <property type="entry name" value="SECRETED PROTEIN"/>
    <property type="match status" value="1"/>
</dbReference>
<proteinExistence type="predicted"/>
<dbReference type="PANTHER" id="PTHR36848">
    <property type="entry name" value="DNA-BINDING PROTEIN (PUTATIVE SECRETED PROTEIN)-RELATED"/>
    <property type="match status" value="1"/>
</dbReference>
<dbReference type="InterPro" id="IPR053161">
    <property type="entry name" value="Ulvan_degrading_GH"/>
</dbReference>
<keyword evidence="2" id="KW-1185">Reference proteome</keyword>
<dbReference type="EMBL" id="JABACJ020000002">
    <property type="protein sequence ID" value="MBU3875046.1"/>
    <property type="molecule type" value="Genomic_DNA"/>
</dbReference>
<evidence type="ECO:0000313" key="1">
    <source>
        <dbReference type="EMBL" id="MBU3875046.1"/>
    </source>
</evidence>
<sequence>MKKDYIFPFFWQHGEEEETLRDYMRVIKESNVDAVCVESRPHPDFCGEKWWHDMDIILDEAKKRQMKVWILDDSHFPTGFANGAMEKKPIGLHRQSVYCYRRDAAAGDRVCFDAAEEPELPLSGFEQMMQQFGAYQKPERLYYDEVILDARAVRIKEDGAPGEVLELSLSADGKKVEFTPEEGNWRVYVTYLTRNAGGHRQYINMLDRESCRILIDEVYEKHFEHYGVDFGSTIMGFFSDEPELGNGGMYPADNILGTDQDLPWSRELEQRLSESLGEQYAEKLYLLWENGANPHETAKVRYAYMDAVTKLVRECFSEQIGSWCREHGVLYIGHLIEDNNQHARTGSSLGHYFRGLAGQDMAGIDNIGNQVLPQGEDLQVVTFLSSRDGEFYHFVLGKLGVSSGAIDPKKHGRTMCEIFGNYGWEEGVRLEKYLADHFMVRGVNRFVPHAFSPKEYPDPDCPPHFYAGGHNPQYRHFGWLMRYMNRVCTLLDGGKTSTRVAILYHAEAEWTGKCMLMQKPARVLAEMQIDYHFLPADVFCEPEKYHANLDNGLKVNGYEYRVLLIPYAQYIGKSFAQALEKLPEDQCGVIFVGGYPEGYYDSDDTLSERIATLPMVEQKDLKETLGKMGVFSLADAAICPADKDIRILHYLGAEDVFYIVNEGKDAYEGELLLSDDRKRYEYDPWRDCCYPAEMVEKEGILKMPLSLSSGETCFLMAGTAKEEMLKEKCRTLRDGEPGIELLDFTGEWTRSIAAAAKYPDFTGHTTKKEFRNVGEELPDFSGVIRYENSVKLDEVSRNVYLEIDDAWEGVEVFVNGASQGILVQKPFLYSLGTALHEGTNEIRIEVATTLERERCQDPVPGQPPKKFEDCKPTGIVGEVKLYRR</sequence>
<reference evidence="1 2" key="1">
    <citation type="submission" date="2021-06" db="EMBL/GenBank/DDBJ databases">
        <title>Faecalicatena sp. nov. isolated from porcine feces.</title>
        <authorList>
            <person name="Oh B.S."/>
            <person name="Lee J.H."/>
        </authorList>
    </citation>
    <scope>NUCLEOTIDE SEQUENCE [LARGE SCALE GENOMIC DNA]</scope>
    <source>
        <strain evidence="1 2">AGMB00832</strain>
    </source>
</reference>
<dbReference type="Proteomes" id="UP000723714">
    <property type="component" value="Unassembled WGS sequence"/>
</dbReference>
<gene>
    <name evidence="1" type="ORF">HGO97_004365</name>
</gene>
<protein>
    <recommendedName>
        <fullName evidence="3">Alpha-L-rhamnosidase-like protein</fullName>
    </recommendedName>
</protein>
<dbReference type="RefSeq" id="WP_216239798.1">
    <property type="nucleotide sequence ID" value="NZ_JABACJ020000002.1"/>
</dbReference>
<dbReference type="CDD" id="cd03143">
    <property type="entry name" value="A4_beta-galactosidase_middle_domain"/>
    <property type="match status" value="1"/>
</dbReference>
<evidence type="ECO:0008006" key="3">
    <source>
        <dbReference type="Google" id="ProtNLM"/>
    </source>
</evidence>
<organism evidence="1 2">
    <name type="scientific">Faecalicatena faecalis</name>
    <dbReference type="NCBI Taxonomy" id="2726362"/>
    <lineage>
        <taxon>Bacteria</taxon>
        <taxon>Bacillati</taxon>
        <taxon>Bacillota</taxon>
        <taxon>Clostridia</taxon>
        <taxon>Lachnospirales</taxon>
        <taxon>Lachnospiraceae</taxon>
        <taxon>Faecalicatena</taxon>
    </lineage>
</organism>
<comment type="caution">
    <text evidence="1">The sequence shown here is derived from an EMBL/GenBank/DDBJ whole genome shotgun (WGS) entry which is preliminary data.</text>
</comment>
<evidence type="ECO:0000313" key="2">
    <source>
        <dbReference type="Proteomes" id="UP000723714"/>
    </source>
</evidence>
<accession>A0ABS6D0X7</accession>